<sequence>MTELISPAQAYLLSLGERYSERTDWLSARGSIVVAVLLLSHTSTAVMREG</sequence>
<evidence type="ECO:0000313" key="2">
    <source>
        <dbReference type="Proteomes" id="UP001228049"/>
    </source>
</evidence>
<protein>
    <submittedName>
        <fullName evidence="1">Queuine tRNA-ribosyltransferase-like protein</fullName>
    </submittedName>
</protein>
<reference evidence="1" key="1">
    <citation type="submission" date="2023-04" db="EMBL/GenBank/DDBJ databases">
        <title>Chromosome-level genome of Chaenocephalus aceratus.</title>
        <authorList>
            <person name="Park H."/>
        </authorList>
    </citation>
    <scope>NUCLEOTIDE SEQUENCE</scope>
    <source>
        <strain evidence="1">DE</strain>
        <tissue evidence="1">Muscle</tissue>
    </source>
</reference>
<organism evidence="1 2">
    <name type="scientific">Dissostichus eleginoides</name>
    <name type="common">Patagonian toothfish</name>
    <name type="synonym">Dissostichus amissus</name>
    <dbReference type="NCBI Taxonomy" id="100907"/>
    <lineage>
        <taxon>Eukaryota</taxon>
        <taxon>Metazoa</taxon>
        <taxon>Chordata</taxon>
        <taxon>Craniata</taxon>
        <taxon>Vertebrata</taxon>
        <taxon>Euteleostomi</taxon>
        <taxon>Actinopterygii</taxon>
        <taxon>Neopterygii</taxon>
        <taxon>Teleostei</taxon>
        <taxon>Neoteleostei</taxon>
        <taxon>Acanthomorphata</taxon>
        <taxon>Eupercaria</taxon>
        <taxon>Perciformes</taxon>
        <taxon>Notothenioidei</taxon>
        <taxon>Nototheniidae</taxon>
        <taxon>Dissostichus</taxon>
    </lineage>
</organism>
<dbReference type="Proteomes" id="UP001228049">
    <property type="component" value="Unassembled WGS sequence"/>
</dbReference>
<dbReference type="AlphaFoldDB" id="A0AAD9FAZ8"/>
<proteinExistence type="predicted"/>
<accession>A0AAD9FAZ8</accession>
<keyword evidence="2" id="KW-1185">Reference proteome</keyword>
<name>A0AAD9FAZ8_DISEL</name>
<evidence type="ECO:0000313" key="1">
    <source>
        <dbReference type="EMBL" id="KAK1894621.1"/>
    </source>
</evidence>
<gene>
    <name evidence="1" type="ORF">KUDE01_020079</name>
</gene>
<dbReference type="EMBL" id="JASDAP010000011">
    <property type="protein sequence ID" value="KAK1894621.1"/>
    <property type="molecule type" value="Genomic_DNA"/>
</dbReference>
<comment type="caution">
    <text evidence="1">The sequence shown here is derived from an EMBL/GenBank/DDBJ whole genome shotgun (WGS) entry which is preliminary data.</text>
</comment>
<feature type="non-terminal residue" evidence="1">
    <location>
        <position position="50"/>
    </location>
</feature>